<dbReference type="GO" id="GO:0005634">
    <property type="term" value="C:nucleus"/>
    <property type="evidence" value="ECO:0007669"/>
    <property type="project" value="UniProtKB-SubCell"/>
</dbReference>
<dbReference type="Gene3D" id="2.20.28.10">
    <property type="match status" value="1"/>
</dbReference>
<evidence type="ECO:0000256" key="11">
    <source>
        <dbReference type="RuleBase" id="RU004070"/>
    </source>
</evidence>
<feature type="region of interest" description="Disordered" evidence="13">
    <location>
        <begin position="594"/>
        <end position="624"/>
    </location>
</feature>
<dbReference type="InterPro" id="IPR027925">
    <property type="entry name" value="MCM_N"/>
</dbReference>
<dbReference type="Pfam" id="PF14551">
    <property type="entry name" value="MCM_N"/>
    <property type="match status" value="1"/>
</dbReference>
<dbReference type="Pfam" id="PF17855">
    <property type="entry name" value="MCM_lid"/>
    <property type="match status" value="1"/>
</dbReference>
<evidence type="ECO:0000259" key="14">
    <source>
        <dbReference type="PROSITE" id="PS50051"/>
    </source>
</evidence>
<comment type="subcellular location">
    <subcellularLocation>
        <location evidence="1 12">Nucleus</location>
    </subcellularLocation>
</comment>
<protein>
    <recommendedName>
        <fullName evidence="12">DNA replication licensing factor MCM5</fullName>
        <ecNumber evidence="12">3.6.4.12</ecNumber>
    </recommendedName>
</protein>
<dbReference type="SUPFAM" id="SSF50249">
    <property type="entry name" value="Nucleic acid-binding proteins"/>
    <property type="match status" value="1"/>
</dbReference>
<dbReference type="PANTHER" id="PTHR11630:SF42">
    <property type="entry name" value="DNA REPLICATION LICENSING FACTOR MCM5"/>
    <property type="match status" value="1"/>
</dbReference>
<evidence type="ECO:0000256" key="1">
    <source>
        <dbReference type="ARBA" id="ARBA00004123"/>
    </source>
</evidence>
<dbReference type="PRINTS" id="PR01661">
    <property type="entry name" value="MCMPROTEIN5"/>
</dbReference>
<feature type="compositionally biased region" description="Gly residues" evidence="13">
    <location>
        <begin position="606"/>
        <end position="615"/>
    </location>
</feature>
<dbReference type="Gene3D" id="3.30.1640.10">
    <property type="entry name" value="mini-chromosome maintenance (MCM) complex, chain A, domain 1"/>
    <property type="match status" value="1"/>
</dbReference>
<dbReference type="Pfam" id="PF21933">
    <property type="entry name" value="MCM5_C"/>
    <property type="match status" value="1"/>
</dbReference>
<dbReference type="Pfam" id="PF17207">
    <property type="entry name" value="MCM_OB"/>
    <property type="match status" value="1"/>
</dbReference>
<evidence type="ECO:0000256" key="9">
    <source>
        <dbReference type="ARBA" id="ARBA00023242"/>
    </source>
</evidence>
<evidence type="ECO:0000256" key="2">
    <source>
        <dbReference type="ARBA" id="ARBA00008010"/>
    </source>
</evidence>
<evidence type="ECO:0000313" key="15">
    <source>
        <dbReference type="EMBL" id="CUG22814.1"/>
    </source>
</evidence>
<dbReference type="InterPro" id="IPR027417">
    <property type="entry name" value="P-loop_NTPase"/>
</dbReference>
<dbReference type="InterPro" id="IPR041562">
    <property type="entry name" value="MCM_lid"/>
</dbReference>
<evidence type="ECO:0000313" key="16">
    <source>
        <dbReference type="Proteomes" id="UP000051952"/>
    </source>
</evidence>
<dbReference type="GO" id="GO:0005524">
    <property type="term" value="F:ATP binding"/>
    <property type="evidence" value="ECO:0007669"/>
    <property type="project" value="UniProtKB-UniRule"/>
</dbReference>
<dbReference type="GO" id="GO:0003688">
    <property type="term" value="F:DNA replication origin binding"/>
    <property type="evidence" value="ECO:0007669"/>
    <property type="project" value="UniProtKB-UniRule"/>
</dbReference>
<dbReference type="AlphaFoldDB" id="A0A0S4IYQ3"/>
<dbReference type="Proteomes" id="UP000051952">
    <property type="component" value="Unassembled WGS sequence"/>
</dbReference>
<evidence type="ECO:0000256" key="5">
    <source>
        <dbReference type="ARBA" id="ARBA00022801"/>
    </source>
</evidence>
<evidence type="ECO:0000256" key="4">
    <source>
        <dbReference type="ARBA" id="ARBA00022741"/>
    </source>
</evidence>
<feature type="compositionally biased region" description="Gly residues" evidence="13">
    <location>
        <begin position="218"/>
        <end position="233"/>
    </location>
</feature>
<dbReference type="InterPro" id="IPR008048">
    <property type="entry name" value="MCM5"/>
</dbReference>
<dbReference type="GO" id="GO:0017116">
    <property type="term" value="F:single-stranded DNA helicase activity"/>
    <property type="evidence" value="ECO:0007669"/>
    <property type="project" value="TreeGrafter"/>
</dbReference>
<dbReference type="SMART" id="SM00350">
    <property type="entry name" value="MCM"/>
    <property type="match status" value="1"/>
</dbReference>
<reference evidence="16" key="1">
    <citation type="submission" date="2015-09" db="EMBL/GenBank/DDBJ databases">
        <authorList>
            <consortium name="Pathogen Informatics"/>
        </authorList>
    </citation>
    <scope>NUCLEOTIDE SEQUENCE [LARGE SCALE GENOMIC DNA]</scope>
    <source>
        <strain evidence="16">Lake Konstanz</strain>
    </source>
</reference>
<keyword evidence="16" id="KW-1185">Reference proteome</keyword>
<dbReference type="EC" id="3.6.4.12" evidence="12"/>
<dbReference type="PROSITE" id="PS00847">
    <property type="entry name" value="MCM_1"/>
    <property type="match status" value="1"/>
</dbReference>
<feature type="region of interest" description="Disordered" evidence="13">
    <location>
        <begin position="211"/>
        <end position="233"/>
    </location>
</feature>
<evidence type="ECO:0000256" key="8">
    <source>
        <dbReference type="ARBA" id="ARBA00023125"/>
    </source>
</evidence>
<dbReference type="SUPFAM" id="SSF52540">
    <property type="entry name" value="P-loop containing nucleoside triphosphate hydrolases"/>
    <property type="match status" value="1"/>
</dbReference>
<dbReference type="GO" id="GO:0043138">
    <property type="term" value="F:3'-5' DNA helicase activity"/>
    <property type="evidence" value="ECO:0007669"/>
    <property type="project" value="TreeGrafter"/>
</dbReference>
<dbReference type="Pfam" id="PF00493">
    <property type="entry name" value="MCM"/>
    <property type="match status" value="1"/>
</dbReference>
<keyword evidence="9 12" id="KW-0539">Nucleus</keyword>
<dbReference type="PANTHER" id="PTHR11630">
    <property type="entry name" value="DNA REPLICATION LICENSING FACTOR MCM FAMILY MEMBER"/>
    <property type="match status" value="1"/>
</dbReference>
<dbReference type="InterPro" id="IPR033762">
    <property type="entry name" value="MCM_OB"/>
</dbReference>
<dbReference type="InterPro" id="IPR001208">
    <property type="entry name" value="MCM_dom"/>
</dbReference>
<comment type="subunit">
    <text evidence="12">Component of the MCM2-7 complex.</text>
</comment>
<evidence type="ECO:0000256" key="10">
    <source>
        <dbReference type="ARBA" id="ARBA00023306"/>
    </source>
</evidence>
<dbReference type="PROSITE" id="PS50051">
    <property type="entry name" value="MCM_2"/>
    <property type="match status" value="1"/>
</dbReference>
<dbReference type="GO" id="GO:0000727">
    <property type="term" value="P:double-strand break repair via break-induced replication"/>
    <property type="evidence" value="ECO:0007669"/>
    <property type="project" value="TreeGrafter"/>
</dbReference>
<keyword evidence="7 11" id="KW-0067">ATP-binding</keyword>
<feature type="non-terminal residue" evidence="15">
    <location>
        <position position="805"/>
    </location>
</feature>
<name>A0A0S4IYQ3_BODSA</name>
<feature type="domain" description="MCM C-terminal AAA(+) ATPase" evidence="14">
    <location>
        <begin position="384"/>
        <end position="588"/>
    </location>
</feature>
<dbReference type="OrthoDB" id="10036721at2759"/>
<evidence type="ECO:0000256" key="13">
    <source>
        <dbReference type="SAM" id="MobiDB-lite"/>
    </source>
</evidence>
<dbReference type="GO" id="GO:0006270">
    <property type="term" value="P:DNA replication initiation"/>
    <property type="evidence" value="ECO:0007669"/>
    <property type="project" value="UniProtKB-UniRule"/>
</dbReference>
<comment type="catalytic activity">
    <reaction evidence="12">
        <text>ATP + H2O = ADP + phosphate + H(+)</text>
        <dbReference type="Rhea" id="RHEA:13065"/>
        <dbReference type="ChEBI" id="CHEBI:15377"/>
        <dbReference type="ChEBI" id="CHEBI:15378"/>
        <dbReference type="ChEBI" id="CHEBI:30616"/>
        <dbReference type="ChEBI" id="CHEBI:43474"/>
        <dbReference type="ChEBI" id="CHEBI:456216"/>
        <dbReference type="EC" id="3.6.4.12"/>
    </reaction>
</comment>
<keyword evidence="5 12" id="KW-0378">Hydrolase</keyword>
<dbReference type="VEuPathDB" id="TriTrypDB:BSAL_76075"/>
<keyword evidence="8 11" id="KW-0238">DNA-binding</keyword>
<dbReference type="InterPro" id="IPR018525">
    <property type="entry name" value="MCM_CS"/>
</dbReference>
<evidence type="ECO:0000256" key="3">
    <source>
        <dbReference type="ARBA" id="ARBA00022705"/>
    </source>
</evidence>
<comment type="similarity">
    <text evidence="2 11">Belongs to the MCM family.</text>
</comment>
<sequence>MQSDVGGVFTTNFHGGGGGAIPPPVQDGTALDGALGGDGDTAIDADAVHQQMLAAVDDAAALFAAFLTHFRLGGEFLYSVMLRENLRGALHFLEVNIAHIQQFSEKLFHMVQQSPSRTLPRLEAAAVRVAEERRLFIPGGRKDLQIQFFWGVVPLSIRQLAQAQVAKLVCLNGIVVKSSATHARCVRAAIQCSSCRSKAFVAGGRSVELPPQCQENGGRQGGGGGGGGMGGGGGGKCRPNPYVVLPMECEYEDQQVLKLQELPEDVPTGELPRHITVVVDRYIVDRASPGSRVQVVGIVSVQEKRGGAETNGGKQQSKALRATAGLRAQYIRACGLMNISTKTNGMNVVSIHQNFSSRVRSRTNCVWQPEDEAAFKAFAKKGHVNEILAACIDPAIFGLVDPKKAIVSLLFSGTRKRQDTGNSSCEEISTSSLLAIPPLLSLNCFTEKVAPIAIYTSGKGSSAAGLTATVVSNGGGDFHLEAGSLVLADGGVVCIDEFDKMRDQDQVAIHEAMEQQTISIAKANLTTMLNSRTSVLAAANPTLGSYDPMQSNEDQMDFQGSILSRFDLIFKVLDPRNPEMDHRLANHVVNLHKRAAASSTSRRHGGAGSGGGGGQATAPTTAGPLPTVDRAFFTKYIAYARATCHPTISQECQAVLLDFFVQVRRESHKHTLEALKSSSAKAPVIQITARQLESMVRISESLAKMRLDPVATAADAHEAIRLFQVATVDAMQSGIVDNTLMNEFQSGQVIKIEEAVRRRVPVGTTVEYTRLISELLKMSFDSKLVDRALFVMLRRDELEFRKQRA</sequence>
<organism evidence="15 16">
    <name type="scientific">Bodo saltans</name>
    <name type="common">Flagellated protozoan</name>
    <dbReference type="NCBI Taxonomy" id="75058"/>
    <lineage>
        <taxon>Eukaryota</taxon>
        <taxon>Discoba</taxon>
        <taxon>Euglenozoa</taxon>
        <taxon>Kinetoplastea</taxon>
        <taxon>Metakinetoplastina</taxon>
        <taxon>Eubodonida</taxon>
        <taxon>Bodonidae</taxon>
        <taxon>Bodo</taxon>
    </lineage>
</organism>
<dbReference type="InterPro" id="IPR031327">
    <property type="entry name" value="MCM"/>
</dbReference>
<keyword evidence="10 12" id="KW-0131">Cell cycle</keyword>
<dbReference type="InterPro" id="IPR012340">
    <property type="entry name" value="NA-bd_OB-fold"/>
</dbReference>
<dbReference type="InterPro" id="IPR054125">
    <property type="entry name" value="MCM5_C"/>
</dbReference>
<keyword evidence="4 11" id="KW-0547">Nucleotide-binding</keyword>
<dbReference type="EMBL" id="CYKH01000708">
    <property type="protein sequence ID" value="CUG22814.1"/>
    <property type="molecule type" value="Genomic_DNA"/>
</dbReference>
<dbReference type="GO" id="GO:0042555">
    <property type="term" value="C:MCM complex"/>
    <property type="evidence" value="ECO:0007669"/>
    <property type="project" value="UniProtKB-UniRule"/>
</dbReference>
<dbReference type="GO" id="GO:0003697">
    <property type="term" value="F:single-stranded DNA binding"/>
    <property type="evidence" value="ECO:0007669"/>
    <property type="project" value="TreeGrafter"/>
</dbReference>
<dbReference type="GO" id="GO:0016887">
    <property type="term" value="F:ATP hydrolysis activity"/>
    <property type="evidence" value="ECO:0007669"/>
    <property type="project" value="RHEA"/>
</dbReference>
<feature type="compositionally biased region" description="Basic residues" evidence="13">
    <location>
        <begin position="594"/>
        <end position="605"/>
    </location>
</feature>
<dbReference type="PRINTS" id="PR01657">
    <property type="entry name" value="MCMFAMILY"/>
</dbReference>
<keyword evidence="6 12" id="KW-0347">Helicase</keyword>
<dbReference type="Gene3D" id="3.40.50.300">
    <property type="entry name" value="P-loop containing nucleotide triphosphate hydrolases"/>
    <property type="match status" value="1"/>
</dbReference>
<evidence type="ECO:0000256" key="6">
    <source>
        <dbReference type="ARBA" id="ARBA00022806"/>
    </source>
</evidence>
<evidence type="ECO:0000256" key="7">
    <source>
        <dbReference type="ARBA" id="ARBA00022840"/>
    </source>
</evidence>
<accession>A0A0S4IYQ3</accession>
<evidence type="ECO:0000256" key="12">
    <source>
        <dbReference type="RuleBase" id="RU368063"/>
    </source>
</evidence>
<keyword evidence="3 12" id="KW-0235">DNA replication</keyword>
<comment type="function">
    <text evidence="12">Acts as component of the MCM2-7 complex (MCM complex) which is the replicative helicase essential for 'once per cell cycle' DNA replication initiation and elongation in eukaryotic cells. The active ATPase sites in the MCM2-7 ring are formed through the interaction surfaces of two neighboring subunits such that a critical structure of a conserved arginine finger motif is provided in trans relative to the ATP-binding site of the Walker A box of the adjacent subunit. The six ATPase active sites, however, are likely to contribute differentially to the complex helicase activity.</text>
</comment>
<proteinExistence type="inferred from homology"/>
<gene>
    <name evidence="15" type="ORF">BSAL_76075</name>
</gene>
<dbReference type="Gene3D" id="2.40.50.140">
    <property type="entry name" value="Nucleic acid-binding proteins"/>
    <property type="match status" value="1"/>
</dbReference>